<reference evidence="1 2" key="1">
    <citation type="journal article" date="2013" name="Genome Announc.">
        <title>Draft Genome Sequence of the Cellulolytic Bacterium Clostridium papyrosolvens C7 (ATCC 700395).</title>
        <authorList>
            <person name="Zepeda V."/>
            <person name="Dassa B."/>
            <person name="Borovok I."/>
            <person name="Lamed R."/>
            <person name="Bayer E.A."/>
            <person name="Cate J.H."/>
        </authorList>
    </citation>
    <scope>NUCLEOTIDE SEQUENCE [LARGE SCALE GENOMIC DNA]</scope>
    <source>
        <strain evidence="1 2">C7</strain>
    </source>
</reference>
<accession>U4R0E1</accession>
<evidence type="ECO:0008006" key="3">
    <source>
        <dbReference type="Google" id="ProtNLM"/>
    </source>
</evidence>
<name>U4R0E1_9FIRM</name>
<dbReference type="PROSITE" id="PS51257">
    <property type="entry name" value="PROKAR_LIPOPROTEIN"/>
    <property type="match status" value="1"/>
</dbReference>
<gene>
    <name evidence="1" type="ORF">L323_11785</name>
</gene>
<comment type="caution">
    <text evidence="1">The sequence shown here is derived from an EMBL/GenBank/DDBJ whole genome shotgun (WGS) entry which is preliminary data.</text>
</comment>
<dbReference type="EMBL" id="ATAY01000039">
    <property type="protein sequence ID" value="EPR11483.1"/>
    <property type="molecule type" value="Genomic_DNA"/>
</dbReference>
<evidence type="ECO:0000313" key="2">
    <source>
        <dbReference type="Proteomes" id="UP000016860"/>
    </source>
</evidence>
<evidence type="ECO:0000313" key="1">
    <source>
        <dbReference type="EMBL" id="EPR11483.1"/>
    </source>
</evidence>
<dbReference type="STRING" id="1330534.L323_11785"/>
<dbReference type="Proteomes" id="UP000016860">
    <property type="component" value="Unassembled WGS sequence"/>
</dbReference>
<sequence>MKKLILLIIVGLSLGLSSCGSFSSRLIRNDEKTADTRFKNIIEAIEKKDKEGLKKCSLLVH</sequence>
<organism evidence="1 2">
    <name type="scientific">Ruminiclostridium papyrosolvens C7</name>
    <dbReference type="NCBI Taxonomy" id="1330534"/>
    <lineage>
        <taxon>Bacteria</taxon>
        <taxon>Bacillati</taxon>
        <taxon>Bacillota</taxon>
        <taxon>Clostridia</taxon>
        <taxon>Eubacteriales</taxon>
        <taxon>Oscillospiraceae</taxon>
        <taxon>Ruminiclostridium</taxon>
    </lineage>
</organism>
<proteinExistence type="predicted"/>
<protein>
    <recommendedName>
        <fullName evidence="3">Lipoprotein</fullName>
    </recommendedName>
</protein>
<dbReference type="PATRIC" id="fig|1330534.3.peg.2350"/>
<dbReference type="RefSeq" id="WP_020815855.1">
    <property type="nucleotide sequence ID" value="NZ_ATAY01000039.1"/>
</dbReference>
<dbReference type="AlphaFoldDB" id="U4R0E1"/>